<dbReference type="SUPFAM" id="SSF51294">
    <property type="entry name" value="Hedgehog/intein (Hint) domain"/>
    <property type="match status" value="1"/>
</dbReference>
<keyword evidence="1" id="KW-0732">Signal</keyword>
<dbReference type="CDD" id="cd00081">
    <property type="entry name" value="Hint"/>
    <property type="match status" value="1"/>
</dbReference>
<feature type="domain" description="Hedgehog protein Hint" evidence="2">
    <location>
        <begin position="494"/>
        <end position="647"/>
    </location>
</feature>
<dbReference type="EMBL" id="JAMWBK010000009">
    <property type="protein sequence ID" value="KAJ8902111.1"/>
    <property type="molecule type" value="Genomic_DNA"/>
</dbReference>
<evidence type="ECO:0000313" key="3">
    <source>
        <dbReference type="EMBL" id="KAJ8902111.1"/>
    </source>
</evidence>
<dbReference type="Proteomes" id="UP001157974">
    <property type="component" value="Unassembled WGS sequence"/>
</dbReference>
<accession>A0AAV8UN77</accession>
<feature type="chain" id="PRO_5043967433" description="Hedgehog protein Hint domain-containing protein" evidence="1">
    <location>
        <begin position="22"/>
        <end position="699"/>
    </location>
</feature>
<gene>
    <name evidence="3" type="ORF">NDN08_006519</name>
</gene>
<dbReference type="Pfam" id="PF01079">
    <property type="entry name" value="Hint"/>
    <property type="match status" value="1"/>
</dbReference>
<dbReference type="InterPro" id="IPR036844">
    <property type="entry name" value="Hint_dom_sf"/>
</dbReference>
<evidence type="ECO:0000259" key="2">
    <source>
        <dbReference type="Pfam" id="PF01079"/>
    </source>
</evidence>
<keyword evidence="4" id="KW-1185">Reference proteome</keyword>
<feature type="signal peptide" evidence="1">
    <location>
        <begin position="1"/>
        <end position="21"/>
    </location>
</feature>
<protein>
    <recommendedName>
        <fullName evidence="2">Hedgehog protein Hint domain-containing protein</fullName>
    </recommendedName>
</protein>
<dbReference type="GO" id="GO:0016540">
    <property type="term" value="P:protein autoprocessing"/>
    <property type="evidence" value="ECO:0007669"/>
    <property type="project" value="InterPro"/>
</dbReference>
<dbReference type="InterPro" id="IPR001767">
    <property type="entry name" value="Hedgehog_Hint"/>
</dbReference>
<proteinExistence type="predicted"/>
<dbReference type="AlphaFoldDB" id="A0AAV8UN77"/>
<dbReference type="Gene3D" id="2.170.16.10">
    <property type="entry name" value="Hedgehog/Intein (Hint) domain"/>
    <property type="match status" value="1"/>
</dbReference>
<dbReference type="PANTHER" id="PTHR11889">
    <property type="entry name" value="HEDGEHOG"/>
    <property type="match status" value="1"/>
</dbReference>
<dbReference type="PANTHER" id="PTHR11889:SF31">
    <property type="entry name" value="PROTEIN HEDGEHOG"/>
    <property type="match status" value="1"/>
</dbReference>
<evidence type="ECO:0000256" key="1">
    <source>
        <dbReference type="SAM" id="SignalP"/>
    </source>
</evidence>
<sequence>MRGGRFLQVLLLWLWICLGRGSPVDVQKISIDMPGRQADVQTSVESFAIEVPDVFERITPYSISLDKEHVLVGVKYEEAAGGGRATLFKKVGDRKWVEVLQVFHPDSLKDFGDSVDLDVEKGWIFVGLEKRLGTVLEPGHQCNGSFDKCGHAYFFKFNILDSGEYEVVETKRLDGSDSAEQFAFHIDHYGNKVVVTTRHGFELYDMESGSPELEYTFNALDKAPEAWDNNRATIDVTDCEMNADYILCGIATKSTKRDGEKFPPTYIADPWLSLHKWNEMSQKYEYEMNILYRDMFPNGDHWHDMIRVHVGVDKETNLFVAGFPSSGYEQYTLFDENGNPQYYGDGNDGYPYRVGEVFFDAGRVVMLSVDENAEKGYTYQEVIAPVGSGDAEDSFGFTGSCSGGSCLVCSDDLDQPRCHIVEKDDSGNWIIEKRLEKQLDPKNQSIGDSFGFEAVLRNGTAVITDSQFINIYEDVSEVNTLAPEVLEPEGSSALCFARGSNVFVEGETPGEAVESKIENISVGDRIGSVDESGNFVLSEVFLVQHVSDMTEYDVRHITYDDKSGLSRTLVVTPGHLLVSGRTERGLSYVTASKVTAGTVLFVTDGKGAMVDVSVTSVDESKSRVVNLHTMSDRIVVEGVVASCFAEVPLLRGLYFWEWIMSVLIRPVKVLHRMGLRKLAQAMDVSANMLSAHMFRLCKV</sequence>
<comment type="caution">
    <text evidence="3">The sequence shown here is derived from an EMBL/GenBank/DDBJ whole genome shotgun (WGS) entry which is preliminary data.</text>
</comment>
<organism evidence="3 4">
    <name type="scientific">Rhodosorus marinus</name>
    <dbReference type="NCBI Taxonomy" id="101924"/>
    <lineage>
        <taxon>Eukaryota</taxon>
        <taxon>Rhodophyta</taxon>
        <taxon>Stylonematophyceae</taxon>
        <taxon>Stylonematales</taxon>
        <taxon>Stylonemataceae</taxon>
        <taxon>Rhodosorus</taxon>
    </lineage>
</organism>
<evidence type="ECO:0000313" key="4">
    <source>
        <dbReference type="Proteomes" id="UP001157974"/>
    </source>
</evidence>
<dbReference type="InterPro" id="IPR050387">
    <property type="entry name" value="Hedgehog_Signaling"/>
</dbReference>
<reference evidence="3 4" key="1">
    <citation type="journal article" date="2023" name="Nat. Commun.">
        <title>Origin of minicircular mitochondrial genomes in red algae.</title>
        <authorList>
            <person name="Lee Y."/>
            <person name="Cho C.H."/>
            <person name="Lee Y.M."/>
            <person name="Park S.I."/>
            <person name="Yang J.H."/>
            <person name="West J.A."/>
            <person name="Bhattacharya D."/>
            <person name="Yoon H.S."/>
        </authorList>
    </citation>
    <scope>NUCLEOTIDE SEQUENCE [LARGE SCALE GENOMIC DNA]</scope>
    <source>
        <strain evidence="3 4">CCMP1338</strain>
        <tissue evidence="3">Whole cell</tissue>
    </source>
</reference>
<name>A0AAV8UN77_9RHOD</name>